<keyword evidence="6 10" id="KW-0406">Ion transport</keyword>
<dbReference type="InterPro" id="IPR020546">
    <property type="entry name" value="ATP_synth_F1_dsu/esu_N"/>
</dbReference>
<keyword evidence="8 10" id="KW-0139">CF(1)</keyword>
<comment type="caution">
    <text evidence="15">The sequence shown here is derived from an EMBL/GenBank/DDBJ whole genome shotgun (WGS) entry which is preliminary data.</text>
</comment>
<dbReference type="HAMAP" id="MF_00530">
    <property type="entry name" value="ATP_synth_epsil_bac"/>
    <property type="match status" value="1"/>
</dbReference>
<evidence type="ECO:0000256" key="5">
    <source>
        <dbReference type="ARBA" id="ARBA00022448"/>
    </source>
</evidence>
<name>A0A7C9MU59_9BACT</name>
<evidence type="ECO:0000256" key="12">
    <source>
        <dbReference type="SAM" id="Coils"/>
    </source>
</evidence>
<proteinExistence type="inferred from homology"/>
<evidence type="ECO:0000256" key="9">
    <source>
        <dbReference type="ARBA" id="ARBA00023310"/>
    </source>
</evidence>
<comment type="similarity">
    <text evidence="3 10 11">Belongs to the ATPase epsilon chain family.</text>
</comment>
<dbReference type="GO" id="GO:0046933">
    <property type="term" value="F:proton-transporting ATP synthase activity, rotational mechanism"/>
    <property type="evidence" value="ECO:0007669"/>
    <property type="project" value="UniProtKB-UniRule"/>
</dbReference>
<dbReference type="AlphaFoldDB" id="A0A7C9MU59"/>
<dbReference type="InterPro" id="IPR001469">
    <property type="entry name" value="ATP_synth_F1_dsu/esu"/>
</dbReference>
<keyword evidence="12" id="KW-0175">Coiled coil</keyword>
<sequence length="141" mass="15449">MAQLRLEIVTPDKLVLSQDVDYVGAPGLLGEFGVMANHIPFLSALGIGSLMYKTGGKANYVFIAGGFAEVSGNKVTILAEVAERPEDIDIERARRAQDRAKQRVERERDKVDFARAQAAMQRAMYRLRVRDNSGSIGSAAH</sequence>
<evidence type="ECO:0000313" key="15">
    <source>
        <dbReference type="EMBL" id="MYL82394.1"/>
    </source>
</evidence>
<dbReference type="SUPFAM" id="SSF51344">
    <property type="entry name" value="Epsilon subunit of F1F0-ATP synthase N-terminal domain"/>
    <property type="match status" value="1"/>
</dbReference>
<dbReference type="GO" id="GO:0005886">
    <property type="term" value="C:plasma membrane"/>
    <property type="evidence" value="ECO:0007669"/>
    <property type="project" value="UniProtKB-SubCell"/>
</dbReference>
<reference evidence="15 16" key="1">
    <citation type="submission" date="2020-01" db="EMBL/GenBank/DDBJ databases">
        <title>Genome sequence of Desulfovibrio aerotolerans DSM 16695(T).</title>
        <authorList>
            <person name="Karnachuk O."/>
            <person name="Avakyan M."/>
            <person name="Mardanov A."/>
            <person name="Kadnikov V."/>
            <person name="Ravin N."/>
        </authorList>
    </citation>
    <scope>NUCLEOTIDE SEQUENCE [LARGE SCALE GENOMIC DNA]</scope>
    <source>
        <strain evidence="15 16">DSM 16695</strain>
    </source>
</reference>
<evidence type="ECO:0000256" key="1">
    <source>
        <dbReference type="ARBA" id="ARBA00003543"/>
    </source>
</evidence>
<dbReference type="NCBIfam" id="TIGR01216">
    <property type="entry name" value="ATP_synt_epsi"/>
    <property type="match status" value="1"/>
</dbReference>
<dbReference type="PANTHER" id="PTHR13822">
    <property type="entry name" value="ATP SYNTHASE DELTA/EPSILON CHAIN"/>
    <property type="match status" value="1"/>
</dbReference>
<dbReference type="PANTHER" id="PTHR13822:SF10">
    <property type="entry name" value="ATP SYNTHASE EPSILON CHAIN, CHLOROPLASTIC"/>
    <property type="match status" value="1"/>
</dbReference>
<accession>A0A7C9MU59</accession>
<evidence type="ECO:0000256" key="2">
    <source>
        <dbReference type="ARBA" id="ARBA00004202"/>
    </source>
</evidence>
<feature type="domain" description="ATP synthase F1 complex delta/epsilon subunit N-terminal" evidence="14">
    <location>
        <begin position="4"/>
        <end position="82"/>
    </location>
</feature>
<keyword evidence="10" id="KW-1003">Cell membrane</keyword>
<evidence type="ECO:0000256" key="8">
    <source>
        <dbReference type="ARBA" id="ARBA00023196"/>
    </source>
</evidence>
<organism evidence="15 16">
    <name type="scientific">Solidesulfovibrio aerotolerans</name>
    <dbReference type="NCBI Taxonomy" id="295255"/>
    <lineage>
        <taxon>Bacteria</taxon>
        <taxon>Pseudomonadati</taxon>
        <taxon>Thermodesulfobacteriota</taxon>
        <taxon>Desulfovibrionia</taxon>
        <taxon>Desulfovibrionales</taxon>
        <taxon>Desulfovibrionaceae</taxon>
        <taxon>Solidesulfovibrio</taxon>
    </lineage>
</organism>
<evidence type="ECO:0000256" key="10">
    <source>
        <dbReference type="HAMAP-Rule" id="MF_00530"/>
    </source>
</evidence>
<dbReference type="GO" id="GO:0045259">
    <property type="term" value="C:proton-transporting ATP synthase complex"/>
    <property type="evidence" value="ECO:0007669"/>
    <property type="project" value="UniProtKB-KW"/>
</dbReference>
<keyword evidence="9 10" id="KW-0066">ATP synthesis</keyword>
<gene>
    <name evidence="10" type="primary">atpC</name>
    <name evidence="15" type="ORF">GTA51_04475</name>
</gene>
<comment type="subunit">
    <text evidence="4 10 11">F-type ATPases have 2 components, CF(1) - the catalytic core - and CF(0) - the membrane proton channel. CF(1) has five subunits: alpha(3), beta(3), gamma(1), delta(1), epsilon(1). CF(0) has three main subunits: a, b and c.</text>
</comment>
<evidence type="ECO:0000259" key="14">
    <source>
        <dbReference type="Pfam" id="PF02823"/>
    </source>
</evidence>
<keyword evidence="16" id="KW-1185">Reference proteome</keyword>
<dbReference type="InterPro" id="IPR036794">
    <property type="entry name" value="ATP_F1_dsu/esu_C_sf"/>
</dbReference>
<dbReference type="GO" id="GO:0005524">
    <property type="term" value="F:ATP binding"/>
    <property type="evidence" value="ECO:0007669"/>
    <property type="project" value="UniProtKB-UniRule"/>
</dbReference>
<dbReference type="EMBL" id="WVUD01000004">
    <property type="protein sequence ID" value="MYL82394.1"/>
    <property type="molecule type" value="Genomic_DNA"/>
</dbReference>
<evidence type="ECO:0000259" key="13">
    <source>
        <dbReference type="Pfam" id="PF00401"/>
    </source>
</evidence>
<dbReference type="OrthoDB" id="9799969at2"/>
<protein>
    <recommendedName>
        <fullName evidence="10">ATP synthase epsilon chain</fullName>
    </recommendedName>
    <alternativeName>
        <fullName evidence="10">ATP synthase F1 sector epsilon subunit</fullName>
    </alternativeName>
    <alternativeName>
        <fullName evidence="10">F-ATPase epsilon subunit</fullName>
    </alternativeName>
</protein>
<dbReference type="Pfam" id="PF02823">
    <property type="entry name" value="ATP-synt_DE_N"/>
    <property type="match status" value="1"/>
</dbReference>
<keyword evidence="7 10" id="KW-0472">Membrane</keyword>
<dbReference type="Gene3D" id="2.60.15.10">
    <property type="entry name" value="F0F1 ATP synthase delta/epsilon subunit, N-terminal"/>
    <property type="match status" value="1"/>
</dbReference>
<evidence type="ECO:0000256" key="7">
    <source>
        <dbReference type="ARBA" id="ARBA00023136"/>
    </source>
</evidence>
<evidence type="ECO:0000256" key="4">
    <source>
        <dbReference type="ARBA" id="ARBA00011648"/>
    </source>
</evidence>
<evidence type="ECO:0000256" key="3">
    <source>
        <dbReference type="ARBA" id="ARBA00005712"/>
    </source>
</evidence>
<dbReference type="InterPro" id="IPR036771">
    <property type="entry name" value="ATPsynth_dsu/esu_N"/>
</dbReference>
<dbReference type="SUPFAM" id="SSF46604">
    <property type="entry name" value="Epsilon subunit of F1F0-ATP synthase C-terminal domain"/>
    <property type="match status" value="1"/>
</dbReference>
<dbReference type="CDD" id="cd12152">
    <property type="entry name" value="F1-ATPase_delta"/>
    <property type="match status" value="1"/>
</dbReference>
<evidence type="ECO:0000256" key="6">
    <source>
        <dbReference type="ARBA" id="ARBA00023065"/>
    </source>
</evidence>
<evidence type="ECO:0000313" key="16">
    <source>
        <dbReference type="Proteomes" id="UP000482487"/>
    </source>
</evidence>
<dbReference type="Gene3D" id="1.20.5.440">
    <property type="entry name" value="ATP synthase delta/epsilon subunit, C-terminal domain"/>
    <property type="match status" value="1"/>
</dbReference>
<dbReference type="InterPro" id="IPR020547">
    <property type="entry name" value="ATP_synth_F1_esu_C"/>
</dbReference>
<feature type="domain" description="ATP synthase epsilon subunit C-terminal" evidence="13">
    <location>
        <begin position="86"/>
        <end position="129"/>
    </location>
</feature>
<comment type="function">
    <text evidence="1 10">Produces ATP from ADP in the presence of a proton gradient across the membrane.</text>
</comment>
<dbReference type="NCBIfam" id="NF009980">
    <property type="entry name" value="PRK13446.1"/>
    <property type="match status" value="1"/>
</dbReference>
<evidence type="ECO:0000256" key="11">
    <source>
        <dbReference type="RuleBase" id="RU003656"/>
    </source>
</evidence>
<comment type="subcellular location">
    <subcellularLocation>
        <location evidence="2 10">Cell membrane</location>
        <topology evidence="2 10">Peripheral membrane protein</topology>
    </subcellularLocation>
</comment>
<keyword evidence="5 10" id="KW-0813">Transport</keyword>
<dbReference type="Proteomes" id="UP000482487">
    <property type="component" value="Unassembled WGS sequence"/>
</dbReference>
<dbReference type="Pfam" id="PF00401">
    <property type="entry name" value="ATP-synt_DE"/>
    <property type="match status" value="1"/>
</dbReference>
<feature type="coiled-coil region" evidence="12">
    <location>
        <begin position="90"/>
        <end position="117"/>
    </location>
</feature>
<keyword evidence="10" id="KW-0375">Hydrogen ion transport</keyword>